<gene>
    <name evidence="1" type="ORF">Y036_3754</name>
</gene>
<dbReference type="Proteomes" id="UP000030475">
    <property type="component" value="Unassembled WGS sequence"/>
</dbReference>
<dbReference type="AlphaFoldDB" id="A0AA40JEC8"/>
<protein>
    <submittedName>
        <fullName evidence="1">Uncharacterized protein</fullName>
    </submittedName>
</protein>
<sequence>MRFRLRARLETTWSDWMRTGIEAARRVCLDRRRRTRGAAMPAAAARAAGSSLRVRLALRRALREPCVKLAGDLRDRRVIPRDRRLDRQMQHLLDLAA</sequence>
<organism evidence="1 2">
    <name type="scientific">Burkholderia pseudomallei</name>
    <name type="common">Pseudomonas pseudomallei</name>
    <dbReference type="NCBI Taxonomy" id="28450"/>
    <lineage>
        <taxon>Bacteria</taxon>
        <taxon>Pseudomonadati</taxon>
        <taxon>Pseudomonadota</taxon>
        <taxon>Betaproteobacteria</taxon>
        <taxon>Burkholderiales</taxon>
        <taxon>Burkholderiaceae</taxon>
        <taxon>Burkholderia</taxon>
        <taxon>pseudomallei group</taxon>
    </lineage>
</organism>
<accession>A0AA40JEC8</accession>
<evidence type="ECO:0000313" key="2">
    <source>
        <dbReference type="Proteomes" id="UP000030475"/>
    </source>
</evidence>
<name>A0AA40JEC8_BURPE</name>
<evidence type="ECO:0000313" key="1">
    <source>
        <dbReference type="EMBL" id="KGX10577.1"/>
    </source>
</evidence>
<reference evidence="1 2" key="1">
    <citation type="submission" date="2014-08" db="EMBL/GenBank/DDBJ databases">
        <authorList>
            <person name="Bunnell A."/>
            <person name="Chain P.S."/>
            <person name="Chertkov O."/>
            <person name="Currie B.J."/>
            <person name="Daligault H.E."/>
            <person name="Davenport K.W."/>
            <person name="Davis C."/>
            <person name="Gleasner C.D."/>
            <person name="Johnson S.L."/>
            <person name="Kaestli M."/>
            <person name="Koren S."/>
            <person name="Kunde Y.A."/>
            <person name="Mayo M."/>
            <person name="McMurry K.K."/>
            <person name="Price E.P."/>
            <person name="Reitenga K.G."/>
            <person name="Robison R."/>
            <person name="Rosovitz M.J."/>
            <person name="Sarovich D.S."/>
            <person name="Teshima H."/>
        </authorList>
    </citation>
    <scope>NUCLEOTIDE SEQUENCE [LARGE SCALE GENOMIC DNA]</scope>
    <source>
        <strain evidence="1 2">MSHR44</strain>
    </source>
</reference>
<comment type="caution">
    <text evidence="1">The sequence shown here is derived from an EMBL/GenBank/DDBJ whole genome shotgun (WGS) entry which is preliminary data.</text>
</comment>
<dbReference type="EMBL" id="JQIM01000009">
    <property type="protein sequence ID" value="KGX10577.1"/>
    <property type="molecule type" value="Genomic_DNA"/>
</dbReference>
<proteinExistence type="predicted"/>